<reference evidence="7" key="1">
    <citation type="submission" date="2019-04" db="EMBL/GenBank/DDBJ databases">
        <title>Draft genome sequence of Pseudonocardiaceae bacterium SL3-2-4.</title>
        <authorList>
            <person name="Ningsih F."/>
            <person name="Yokota A."/>
            <person name="Sakai Y."/>
            <person name="Nanatani K."/>
            <person name="Yabe S."/>
            <person name="Oetari A."/>
            <person name="Sjamsuridzal W."/>
        </authorList>
    </citation>
    <scope>NUCLEOTIDE SEQUENCE [LARGE SCALE GENOMIC DNA]</scope>
    <source>
        <strain evidence="7">SL3-2-4</strain>
    </source>
</reference>
<evidence type="ECO:0000313" key="6">
    <source>
        <dbReference type="EMBL" id="GDY33819.1"/>
    </source>
</evidence>
<proteinExistence type="predicted"/>
<comment type="caution">
    <text evidence="6">The sequence shown here is derived from an EMBL/GenBank/DDBJ whole genome shotgun (WGS) entry which is preliminary data.</text>
</comment>
<protein>
    <recommendedName>
        <fullName evidence="5">HTH marR-type domain-containing protein</fullName>
    </recommendedName>
</protein>
<dbReference type="SMART" id="SM00347">
    <property type="entry name" value="HTH_MARR"/>
    <property type="match status" value="1"/>
</dbReference>
<keyword evidence="1" id="KW-0805">Transcription regulation</keyword>
<dbReference type="PANTHER" id="PTHR33164:SF57">
    <property type="entry name" value="MARR-FAMILY TRANSCRIPTIONAL REGULATOR"/>
    <property type="match status" value="1"/>
</dbReference>
<dbReference type="GO" id="GO:0003677">
    <property type="term" value="F:DNA binding"/>
    <property type="evidence" value="ECO:0007669"/>
    <property type="project" value="UniProtKB-KW"/>
</dbReference>
<dbReference type="InterPro" id="IPR039422">
    <property type="entry name" value="MarR/SlyA-like"/>
</dbReference>
<dbReference type="Proteomes" id="UP000298860">
    <property type="component" value="Unassembled WGS sequence"/>
</dbReference>
<dbReference type="InterPro" id="IPR000835">
    <property type="entry name" value="HTH_MarR-typ"/>
</dbReference>
<dbReference type="GO" id="GO:0006950">
    <property type="term" value="P:response to stress"/>
    <property type="evidence" value="ECO:0007669"/>
    <property type="project" value="TreeGrafter"/>
</dbReference>
<dbReference type="PANTHER" id="PTHR33164">
    <property type="entry name" value="TRANSCRIPTIONAL REGULATOR, MARR FAMILY"/>
    <property type="match status" value="1"/>
</dbReference>
<dbReference type="InterPro" id="IPR036388">
    <property type="entry name" value="WH-like_DNA-bd_sf"/>
</dbReference>
<dbReference type="GO" id="GO:0003700">
    <property type="term" value="F:DNA-binding transcription factor activity"/>
    <property type="evidence" value="ECO:0007669"/>
    <property type="project" value="InterPro"/>
</dbReference>
<keyword evidence="2" id="KW-0238">DNA-binding</keyword>
<dbReference type="AlphaFoldDB" id="A0A4D4JHS0"/>
<dbReference type="PROSITE" id="PS01117">
    <property type="entry name" value="HTH_MARR_1"/>
    <property type="match status" value="1"/>
</dbReference>
<evidence type="ECO:0000256" key="2">
    <source>
        <dbReference type="ARBA" id="ARBA00023125"/>
    </source>
</evidence>
<sequence>MTVAGRTAPPSSPPATRTLARDLEPSADPAEAAAARVVPAAEPDPAAAPGQAAVPAEVADELGCQLSRLMRLVGRAAAQLAARRTDGIERAAHVLLAHLVREGPQRTTDLAEAVHSDPSTVSRQVGALVQQGLVERRPDPKDGRACLLAATAEGQKVFDEHRGTWNAYLLRLLATWPPGEIRRLASLLDRFNSDFEKFRMPLGDEPVREGDSQ</sequence>
<dbReference type="CDD" id="cd00090">
    <property type="entry name" value="HTH_ARSR"/>
    <property type="match status" value="1"/>
</dbReference>
<accession>A0A4D4JHS0</accession>
<feature type="compositionally biased region" description="Low complexity" evidence="4">
    <location>
        <begin position="26"/>
        <end position="53"/>
    </location>
</feature>
<dbReference type="InterPro" id="IPR036390">
    <property type="entry name" value="WH_DNA-bd_sf"/>
</dbReference>
<evidence type="ECO:0000256" key="1">
    <source>
        <dbReference type="ARBA" id="ARBA00023015"/>
    </source>
</evidence>
<name>A0A4D4JHS0_9PSEU</name>
<feature type="region of interest" description="Disordered" evidence="4">
    <location>
        <begin position="1"/>
        <end position="53"/>
    </location>
</feature>
<feature type="compositionally biased region" description="Low complexity" evidence="4">
    <location>
        <begin position="1"/>
        <end position="18"/>
    </location>
</feature>
<evidence type="ECO:0000256" key="3">
    <source>
        <dbReference type="ARBA" id="ARBA00023163"/>
    </source>
</evidence>
<evidence type="ECO:0000313" key="7">
    <source>
        <dbReference type="Proteomes" id="UP000298860"/>
    </source>
</evidence>
<keyword evidence="3" id="KW-0804">Transcription</keyword>
<organism evidence="6 7">
    <name type="scientific">Gandjariella thermophila</name>
    <dbReference type="NCBI Taxonomy" id="1931992"/>
    <lineage>
        <taxon>Bacteria</taxon>
        <taxon>Bacillati</taxon>
        <taxon>Actinomycetota</taxon>
        <taxon>Actinomycetes</taxon>
        <taxon>Pseudonocardiales</taxon>
        <taxon>Pseudonocardiaceae</taxon>
        <taxon>Gandjariella</taxon>
    </lineage>
</organism>
<dbReference type="PROSITE" id="PS50995">
    <property type="entry name" value="HTH_MARR_2"/>
    <property type="match status" value="1"/>
</dbReference>
<dbReference type="InterPro" id="IPR011991">
    <property type="entry name" value="ArsR-like_HTH"/>
</dbReference>
<feature type="domain" description="HTH marR-type" evidence="5">
    <location>
        <begin position="59"/>
        <end position="193"/>
    </location>
</feature>
<evidence type="ECO:0000256" key="4">
    <source>
        <dbReference type="SAM" id="MobiDB-lite"/>
    </source>
</evidence>
<keyword evidence="7" id="KW-1185">Reference proteome</keyword>
<gene>
    <name evidence="6" type="ORF">GTS_54520</name>
</gene>
<dbReference type="InterPro" id="IPR023187">
    <property type="entry name" value="Tscrpt_reg_MarR-type_CS"/>
</dbReference>
<dbReference type="SUPFAM" id="SSF46785">
    <property type="entry name" value="Winged helix' DNA-binding domain"/>
    <property type="match status" value="1"/>
</dbReference>
<dbReference type="Gene3D" id="1.10.10.10">
    <property type="entry name" value="Winged helix-like DNA-binding domain superfamily/Winged helix DNA-binding domain"/>
    <property type="match status" value="1"/>
</dbReference>
<dbReference type="Pfam" id="PF01047">
    <property type="entry name" value="MarR"/>
    <property type="match status" value="1"/>
</dbReference>
<evidence type="ECO:0000259" key="5">
    <source>
        <dbReference type="PROSITE" id="PS50995"/>
    </source>
</evidence>
<dbReference type="EMBL" id="BJFL01000060">
    <property type="protein sequence ID" value="GDY33819.1"/>
    <property type="molecule type" value="Genomic_DNA"/>
</dbReference>